<evidence type="ECO:0000313" key="9">
    <source>
        <dbReference type="Proteomes" id="UP000242310"/>
    </source>
</evidence>
<evidence type="ECO:0000256" key="5">
    <source>
        <dbReference type="ARBA" id="ARBA00023136"/>
    </source>
</evidence>
<keyword evidence="4 6" id="KW-1133">Transmembrane helix</keyword>
<evidence type="ECO:0000256" key="2">
    <source>
        <dbReference type="ARBA" id="ARBA00022475"/>
    </source>
</evidence>
<dbReference type="EMBL" id="PYAV01000010">
    <property type="protein sequence ID" value="PSL43636.1"/>
    <property type="molecule type" value="Genomic_DNA"/>
</dbReference>
<reference evidence="8 9" key="1">
    <citation type="submission" date="2018-03" db="EMBL/GenBank/DDBJ databases">
        <title>Genomic Encyclopedia of Type Strains, Phase III (KMG-III): the genomes of soil and plant-associated and newly described type strains.</title>
        <authorList>
            <person name="Whitman W."/>
        </authorList>
    </citation>
    <scope>NUCLEOTIDE SEQUENCE [LARGE SCALE GENOMIC DNA]</scope>
    <source>
        <strain evidence="8 9">CGMCC 1.07653</strain>
    </source>
</reference>
<evidence type="ECO:0000256" key="1">
    <source>
        <dbReference type="ARBA" id="ARBA00004651"/>
    </source>
</evidence>
<accession>A0A2P8HBP7</accession>
<keyword evidence="2" id="KW-1003">Cell membrane</keyword>
<organism evidence="8 9">
    <name type="scientific">Salsuginibacillus halophilus</name>
    <dbReference type="NCBI Taxonomy" id="517424"/>
    <lineage>
        <taxon>Bacteria</taxon>
        <taxon>Bacillati</taxon>
        <taxon>Bacillota</taxon>
        <taxon>Bacilli</taxon>
        <taxon>Bacillales</taxon>
        <taxon>Bacillaceae</taxon>
        <taxon>Salsuginibacillus</taxon>
    </lineage>
</organism>
<proteinExistence type="predicted"/>
<keyword evidence="5 6" id="KW-0472">Membrane</keyword>
<feature type="transmembrane region" description="Helical" evidence="6">
    <location>
        <begin position="12"/>
        <end position="38"/>
    </location>
</feature>
<dbReference type="AlphaFoldDB" id="A0A2P8HBP7"/>
<evidence type="ECO:0000259" key="7">
    <source>
        <dbReference type="Pfam" id="PF13396"/>
    </source>
</evidence>
<dbReference type="Proteomes" id="UP000242310">
    <property type="component" value="Unassembled WGS sequence"/>
</dbReference>
<evidence type="ECO:0000256" key="4">
    <source>
        <dbReference type="ARBA" id="ARBA00022989"/>
    </source>
</evidence>
<protein>
    <submittedName>
        <fullName evidence="8">Phospholipase D-like protein</fullName>
    </submittedName>
</protein>
<dbReference type="GO" id="GO:0005886">
    <property type="term" value="C:plasma membrane"/>
    <property type="evidence" value="ECO:0007669"/>
    <property type="project" value="UniProtKB-SubCell"/>
</dbReference>
<keyword evidence="3 6" id="KW-0812">Transmembrane</keyword>
<comment type="caution">
    <text evidence="8">The sequence shown here is derived from an EMBL/GenBank/DDBJ whole genome shotgun (WGS) entry which is preliminary data.</text>
</comment>
<keyword evidence="9" id="KW-1185">Reference proteome</keyword>
<evidence type="ECO:0000256" key="3">
    <source>
        <dbReference type="ARBA" id="ARBA00022692"/>
    </source>
</evidence>
<feature type="transmembrane region" description="Helical" evidence="6">
    <location>
        <begin position="50"/>
        <end position="72"/>
    </location>
</feature>
<evidence type="ECO:0000313" key="8">
    <source>
        <dbReference type="EMBL" id="PSL43636.1"/>
    </source>
</evidence>
<gene>
    <name evidence="8" type="ORF">B0H94_110112</name>
</gene>
<dbReference type="Pfam" id="PF13396">
    <property type="entry name" value="PLDc_N"/>
    <property type="match status" value="1"/>
</dbReference>
<feature type="domain" description="Cardiolipin synthase N-terminal" evidence="7">
    <location>
        <begin position="34"/>
        <end position="73"/>
    </location>
</feature>
<name>A0A2P8HBP7_9BACI</name>
<dbReference type="InterPro" id="IPR027379">
    <property type="entry name" value="CLS_N"/>
</dbReference>
<comment type="subcellular location">
    <subcellularLocation>
        <location evidence="1">Cell membrane</location>
        <topology evidence="1">Multi-pass membrane protein</topology>
    </subcellularLocation>
</comment>
<sequence length="75" mass="8637">MLIEPLLGLFGFGGMLLILFFFILIPFILNLLTSIWAYRDAIRRGNSKEYAIGMLLLTLFFPIIGLIIYLLIRND</sequence>
<evidence type="ECO:0000256" key="6">
    <source>
        <dbReference type="SAM" id="Phobius"/>
    </source>
</evidence>